<gene>
    <name evidence="2" type="ORF">LRP29_15215</name>
</gene>
<dbReference type="InterPro" id="IPR038740">
    <property type="entry name" value="BioF2-like_GNAT_dom"/>
</dbReference>
<dbReference type="Gene3D" id="3.40.630.30">
    <property type="match status" value="1"/>
</dbReference>
<name>A0AB38TIT3_9HYPH</name>
<evidence type="ECO:0000313" key="3">
    <source>
        <dbReference type="Proteomes" id="UP001060070"/>
    </source>
</evidence>
<organism evidence="2 3">
    <name type="scientific">Mesorhizobium ciceri</name>
    <dbReference type="NCBI Taxonomy" id="39645"/>
    <lineage>
        <taxon>Bacteria</taxon>
        <taxon>Pseudomonadati</taxon>
        <taxon>Pseudomonadota</taxon>
        <taxon>Alphaproteobacteria</taxon>
        <taxon>Hyphomicrobiales</taxon>
        <taxon>Phyllobacteriaceae</taxon>
        <taxon>Mesorhizobium</taxon>
    </lineage>
</organism>
<protein>
    <submittedName>
        <fullName evidence="2">GNAT family N-acetyltransferase</fullName>
    </submittedName>
</protein>
<dbReference type="RefSeq" id="WP_024501737.1">
    <property type="nucleotide sequence ID" value="NZ_CP088147.1"/>
</dbReference>
<reference evidence="2 3" key="1">
    <citation type="journal article" date="2022" name="Microbiol. Resour. Announc.">
        <title>Complete Genome Sequence of Mesorhizobium ciceri Strain R30, a Rhizobium Used as a Commercial Inoculant for Chickpea in Argentina.</title>
        <authorList>
            <person name="Foresto E."/>
            <person name="Revale S."/>
            <person name="Primo E."/>
            <person name="Nievas F."/>
            <person name="Carezzano E."/>
            <person name="Puente M."/>
            <person name="Alzari P."/>
            <person name="Mart M."/>
            <person name="Ben-Assaya M."/>
            <person name="Mornico D."/>
            <person name="Santoro M."/>
            <person name="Mart F."/>
            <person name="Giordano W."/>
            <person name="Bogino P."/>
        </authorList>
    </citation>
    <scope>NUCLEOTIDE SEQUENCE [LARGE SCALE GENOMIC DNA]</scope>
    <source>
        <strain evidence="2 3">R30</strain>
    </source>
</reference>
<dbReference type="InterPro" id="IPR016181">
    <property type="entry name" value="Acyl_CoA_acyltransferase"/>
</dbReference>
<dbReference type="EMBL" id="CP088147">
    <property type="protein sequence ID" value="UTU54655.1"/>
    <property type="molecule type" value="Genomic_DNA"/>
</dbReference>
<accession>A0AB38TIT3</accession>
<evidence type="ECO:0000313" key="2">
    <source>
        <dbReference type="EMBL" id="UTU54655.1"/>
    </source>
</evidence>
<dbReference type="AlphaFoldDB" id="A0AB38TIT3"/>
<dbReference type="Pfam" id="PF13480">
    <property type="entry name" value="Acetyltransf_6"/>
    <property type="match status" value="1"/>
</dbReference>
<evidence type="ECO:0000259" key="1">
    <source>
        <dbReference type="Pfam" id="PF13480"/>
    </source>
</evidence>
<proteinExistence type="predicted"/>
<dbReference type="SUPFAM" id="SSF55729">
    <property type="entry name" value="Acyl-CoA N-acyltransferases (Nat)"/>
    <property type="match status" value="1"/>
</dbReference>
<dbReference type="Proteomes" id="UP001060070">
    <property type="component" value="Chromosome"/>
</dbReference>
<feature type="domain" description="BioF2-like acetyltransferase" evidence="1">
    <location>
        <begin position="202"/>
        <end position="348"/>
    </location>
</feature>
<keyword evidence="3" id="KW-1185">Reference proteome</keyword>
<sequence>MASYAARTTPIRDLPGGRFSPTVANADATAHFTARLHTSFDTVRLLWLLLEAHGVCTAHQHYAWVEGIAARLMPKDADLVVIEVSDAVTGAPAMLLPLMRRRALGHHVIEWLSCRVCDYSVPLLADGRAWTRQSADAMWAAVRAVLPPADRIHIAGIPQQIHGLVNPLALLSVARDSIQVTSGLVLHGDPETLIKRICKPSFAKAFRKHCRGFEQLGGLALVEADTPDLTEELLDVLLELRLKRFRELGRFDLLTQVPVVDFYRAAALQGLSNGSVRLFGLRVGEAWLASIYVLVRKGTLHALLLGIDQNAVANVSPGLTTMGKLMMWGCERGFDYFDLSVGGQGYKQHIGAASSVLAEICEPVTVRGRAANAAILLRSRVEGMTRSRPRLLKAVQGLTRRLRRLKN</sequence>